<comment type="cofactor">
    <cofactor evidence="1">
        <name>Zn(2+)</name>
        <dbReference type="ChEBI" id="CHEBI:29105"/>
    </cofactor>
</comment>
<evidence type="ECO:0000256" key="5">
    <source>
        <dbReference type="ARBA" id="ARBA00022801"/>
    </source>
</evidence>
<evidence type="ECO:0000256" key="7">
    <source>
        <dbReference type="ARBA" id="ARBA00023004"/>
    </source>
</evidence>
<dbReference type="GO" id="GO:1990845">
    <property type="term" value="P:adaptive thermogenesis"/>
    <property type="evidence" value="ECO:0007669"/>
    <property type="project" value="UniProtKB-ARBA"/>
</dbReference>
<dbReference type="SUPFAM" id="SSF53187">
    <property type="entry name" value="Zn-dependent exopeptidases"/>
    <property type="match status" value="1"/>
</dbReference>
<evidence type="ECO:0000259" key="11">
    <source>
        <dbReference type="Pfam" id="PF04412"/>
    </source>
</evidence>
<dbReference type="InterPro" id="IPR012962">
    <property type="entry name" value="Pept_M54_archaemetzincn"/>
</dbReference>
<dbReference type="GO" id="GO:0006629">
    <property type="term" value="P:lipid metabolic process"/>
    <property type="evidence" value="ECO:0007669"/>
    <property type="project" value="UniProtKB-ARBA"/>
</dbReference>
<dbReference type="GO" id="GO:0016829">
    <property type="term" value="F:lyase activity"/>
    <property type="evidence" value="ECO:0007669"/>
    <property type="project" value="UniProtKB-KW"/>
</dbReference>
<evidence type="ECO:0000256" key="1">
    <source>
        <dbReference type="ARBA" id="ARBA00001947"/>
    </source>
</evidence>
<dbReference type="CDD" id="cd01355">
    <property type="entry name" value="AcnX"/>
    <property type="match status" value="1"/>
</dbReference>
<name>A0A4E9DAH0_GIBZA</name>
<evidence type="ECO:0000313" key="13">
    <source>
        <dbReference type="EMBL" id="VIO53524.1"/>
    </source>
</evidence>
<keyword evidence="4" id="KW-0479">Metal-binding</keyword>
<feature type="domain" description="Phosphomevalonate dehydratase large subunit-like" evidence="11">
    <location>
        <begin position="171"/>
        <end position="575"/>
    </location>
</feature>
<comment type="similarity">
    <text evidence="2">Belongs to the peptidase M20A family.</text>
</comment>
<keyword evidence="6" id="KW-0862">Zinc</keyword>
<dbReference type="Pfam" id="PF01989">
    <property type="entry name" value="AcnX_swivel_put"/>
    <property type="match status" value="1"/>
</dbReference>
<keyword evidence="5" id="KW-0378">Hydrolase</keyword>
<feature type="domain" description="Phosphomevalonate dehydratase small subunit-like" evidence="10">
    <location>
        <begin position="30"/>
        <end position="114"/>
    </location>
</feature>
<dbReference type="CDD" id="cd05674">
    <property type="entry name" value="M20_yscS"/>
    <property type="match status" value="1"/>
</dbReference>
<dbReference type="InterPro" id="IPR002840">
    <property type="entry name" value="PMDh-S-like_dom"/>
</dbReference>
<dbReference type="GO" id="GO:0043605">
    <property type="term" value="P:amide catabolic process"/>
    <property type="evidence" value="ECO:0007669"/>
    <property type="project" value="UniProtKB-ARBA"/>
</dbReference>
<accession>A0A4E9DAH0</accession>
<dbReference type="GO" id="GO:0005576">
    <property type="term" value="C:extracellular region"/>
    <property type="evidence" value="ECO:0007669"/>
    <property type="project" value="UniProtKB-ARBA"/>
</dbReference>
<dbReference type="FunFam" id="3.40.630.10:FF:000027">
    <property type="entry name" value="N-fatty-acyl-amino acid synthase/hydrolase PM20D1"/>
    <property type="match status" value="1"/>
</dbReference>
<sequence length="1578" mass="173586">MGSLQETTWTGTAYVQGRASAKLLASNLELSFWGGVDPQTSEVIDRHHTLSGKHLQNTILAIPGGRGSCTGSGIMLELLLNGKAPEAIIFERREDILTLGVMIAEEVFQQSIPVLVLKKEDFRQLLKLDGQIIYVDYGHISTAPILSKHTDSARDPESGLILETAPAREGIKLSTLDQELFRGDYGEASRVAFRIVLRMAHLLGATRLMDITQVHVDGCVYTGPATLALAERLRDWGGKVRVPTTLNSISVDQKRWRALGVDTAFGEAADALGKAYVDMGAKPTYTCAPYQLESAPKLGEQVAWAESNAVVYSNSVLGARTMKYPDFLDISIALTGRAPKGGPHIYANRLASVRVNVSGIENITDLDDSFPPLLGYYVGTLSTSRIPVLTGLESYGLSTDDLKAFGAAFATVSSAPMFHIVGVTPEATTLEAVVASELTTFEVKPSDLVNSWDKLNSAPINQPLDLVSLGNPHFSLPEMRKLAELCQGRRKAANVAVVVTCGRSIYKLAEQAGYISKLEEFGVQVLTDTCWCMITEPVIPRTAKTIMTNSSKYAHYGPGLTGKVMYFGSLAACVEAAWLLTHSSFTNLSEMVKCNHISLYNDCSPAAQDAGFTRPPMNKLLAAVSQSGKRPREPVLHQDAMKNPWTFPGPLVLPDDELAVEPDDDGQTFKEWFDMPSEDERNQVTTETKTIYVILPPTIPQDLEEMMKDWHKPVLPGSAQDLDKWTPSSPRVNDLIGYLRAFYHGMNVVQYQETFTWRPWNEKPKARSKTTKIGLETPGEPDVWDVRCRPSLDGRARIQVNLDDVADALLQRIPNDAFAVIMLTDYDLYEDEDDDFTVGRAWGGSRVCIVSSFRYNPALDGPAGIDRMHMWPNSHCKTFVDNECKAAAEEEQQPRVAKRVKKSSSAAYGKPPSDSALSLAVQATKRVPKLTTRDELASYWFARLAITVSHELGHCFGFAHCPYYACVMQGVNSVRQDGQVPPYLCPVCSAKLAWELGPLLGGSGSRAEKQEVWVGEQISSLKEFCGRWSHVAQFAVAGASGFVLGPFGGAQKPIGGQDTITNDFTCDLPPVLTPKNDGLPDANSLFSSKEAFNTQVKRHQAIVRVPSICYDDLGDVDKDERWAPFYDLHDALAKTYPAIHKHAKLEKVNKFGLVYTIAGSDSSLKPYLLAAHQDVVPVPDPSTWTHPPFDAYFDGEWLWGRGSSDDKNSLTALMSAIETLLTKTEWSHRRTLILAFGFDEECSGPRGAAKIGELLTERYGDNGIPFILDEGGSGVQLIDDTLYVLPSVQEKGAIDIWAELRTKGGHSSIPHPHTGIGIMSEIVSALESNPYSPAIVKDSPVYNHLVCLARHSPDAHPKLNELLKKDDLDKLTTELIRLNPSAKFTVQTTQAVDIISGGQKINAMPEIVTLGVNYRVAPQDSHEKVQKQFLKSIDSVVSKYNLSVNAYEGDEKYHAFAGTVSETGYDYDGHLKLTAIRNSVVTPVSPTSGPIWDIFSGTIQHSFAFDGGNVVPVGEIMTGNTDTRHYLNLSPNIYRWTPSRQRGSENIHTVDERIRIDSHIDIVKFYYDLIRNFDAADF</sequence>
<dbReference type="InterPro" id="IPR002933">
    <property type="entry name" value="Peptidase_M20"/>
</dbReference>
<dbReference type="GO" id="GO:0006508">
    <property type="term" value="P:proteolysis"/>
    <property type="evidence" value="ECO:0007669"/>
    <property type="project" value="UniProtKB-KW"/>
</dbReference>
<evidence type="ECO:0000259" key="12">
    <source>
        <dbReference type="Pfam" id="PF07687"/>
    </source>
</evidence>
<reference evidence="13" key="1">
    <citation type="submission" date="2019-04" db="EMBL/GenBank/DDBJ databases">
        <authorList>
            <person name="Melise S."/>
            <person name="Noan J."/>
            <person name="Okalmin O."/>
        </authorList>
    </citation>
    <scope>NUCLEOTIDE SEQUENCE</scope>
    <source>
        <strain evidence="13">FN9</strain>
    </source>
</reference>
<dbReference type="CDD" id="cd11375">
    <property type="entry name" value="Peptidase_M54"/>
    <property type="match status" value="1"/>
</dbReference>
<dbReference type="SUPFAM" id="SSF55486">
    <property type="entry name" value="Metalloproteases ('zincins'), catalytic domain"/>
    <property type="match status" value="1"/>
</dbReference>
<dbReference type="InterPro" id="IPR024079">
    <property type="entry name" value="MetalloPept_cat_dom_sf"/>
</dbReference>
<keyword evidence="7" id="KW-0408">Iron</keyword>
<dbReference type="Pfam" id="PF01546">
    <property type="entry name" value="Peptidase_M20"/>
    <property type="match status" value="1"/>
</dbReference>
<dbReference type="GO" id="GO:0016810">
    <property type="term" value="F:hydrolase activity, acting on carbon-nitrogen (but not peptide) bonds"/>
    <property type="evidence" value="ECO:0007669"/>
    <property type="project" value="UniProtKB-ARBA"/>
</dbReference>
<protein>
    <recommendedName>
        <fullName evidence="14">Peptidase M20 dimerisation domain-containing protein</fullName>
    </recommendedName>
</protein>
<dbReference type="GO" id="GO:0043604">
    <property type="term" value="P:amide biosynthetic process"/>
    <property type="evidence" value="ECO:0007669"/>
    <property type="project" value="UniProtKB-ARBA"/>
</dbReference>
<gene>
    <name evidence="13" type="ORF">FUG_LOCUS89309</name>
</gene>
<dbReference type="InterPro" id="IPR036264">
    <property type="entry name" value="Bact_exopeptidase_dim_dom"/>
</dbReference>
<evidence type="ECO:0000256" key="6">
    <source>
        <dbReference type="ARBA" id="ARBA00022833"/>
    </source>
</evidence>
<proteinExistence type="inferred from homology"/>
<keyword evidence="9" id="KW-0456">Lyase</keyword>
<dbReference type="EMBL" id="CAAKMV010000066">
    <property type="protein sequence ID" value="VIO53524.1"/>
    <property type="molecule type" value="Genomic_DNA"/>
</dbReference>
<evidence type="ECO:0000256" key="4">
    <source>
        <dbReference type="ARBA" id="ARBA00022723"/>
    </source>
</evidence>
<dbReference type="Pfam" id="PF07687">
    <property type="entry name" value="M20_dimer"/>
    <property type="match status" value="1"/>
</dbReference>
<feature type="domain" description="Peptidase M20 dimerisation" evidence="12">
    <location>
        <begin position="1289"/>
        <end position="1437"/>
    </location>
</feature>
<dbReference type="SUPFAM" id="SSF55031">
    <property type="entry name" value="Bacterial exopeptidase dimerisation domain"/>
    <property type="match status" value="1"/>
</dbReference>
<dbReference type="CDD" id="cd01356">
    <property type="entry name" value="AcnX_swivel"/>
    <property type="match status" value="1"/>
</dbReference>
<dbReference type="InterPro" id="IPR011650">
    <property type="entry name" value="Peptidase_M20_dimer"/>
</dbReference>
<dbReference type="GO" id="GO:0046872">
    <property type="term" value="F:metal ion binding"/>
    <property type="evidence" value="ECO:0007669"/>
    <property type="project" value="UniProtKB-KW"/>
</dbReference>
<dbReference type="PANTHER" id="PTHR36577">
    <property type="entry name" value="DUF521 DOMAIN PROTEIN (AFU_ORTHOLOGUE AFUA_6G00490)"/>
    <property type="match status" value="1"/>
</dbReference>
<dbReference type="Pfam" id="PF04412">
    <property type="entry name" value="AcnX"/>
    <property type="match status" value="1"/>
</dbReference>
<dbReference type="GO" id="GO:0006520">
    <property type="term" value="P:amino acid metabolic process"/>
    <property type="evidence" value="ECO:0007669"/>
    <property type="project" value="UniProtKB-ARBA"/>
</dbReference>
<evidence type="ECO:0000256" key="8">
    <source>
        <dbReference type="ARBA" id="ARBA00023049"/>
    </source>
</evidence>
<evidence type="ECO:0008006" key="14">
    <source>
        <dbReference type="Google" id="ProtNLM"/>
    </source>
</evidence>
<keyword evidence="3" id="KW-0645">Protease</keyword>
<organism evidence="13">
    <name type="scientific">Gibberella zeae</name>
    <name type="common">Wheat head blight fungus</name>
    <name type="synonym">Fusarium graminearum</name>
    <dbReference type="NCBI Taxonomy" id="5518"/>
    <lineage>
        <taxon>Eukaryota</taxon>
        <taxon>Fungi</taxon>
        <taxon>Dikarya</taxon>
        <taxon>Ascomycota</taxon>
        <taxon>Pezizomycotina</taxon>
        <taxon>Sordariomycetes</taxon>
        <taxon>Hypocreomycetidae</taxon>
        <taxon>Hypocreales</taxon>
        <taxon>Nectriaceae</taxon>
        <taxon>Fusarium</taxon>
    </lineage>
</organism>
<dbReference type="FunFam" id="1.10.150.900:FF:000003">
    <property type="entry name" value="N-fatty-acyl-amino acid synthase/hydrolase PM20D1"/>
    <property type="match status" value="1"/>
</dbReference>
<dbReference type="SUPFAM" id="SSF52016">
    <property type="entry name" value="LeuD/IlvD-like"/>
    <property type="match status" value="1"/>
</dbReference>
<evidence type="ECO:0000256" key="3">
    <source>
        <dbReference type="ARBA" id="ARBA00022670"/>
    </source>
</evidence>
<dbReference type="Gene3D" id="3.40.390.10">
    <property type="entry name" value="Collagenase (Catalytic Domain)"/>
    <property type="match status" value="1"/>
</dbReference>
<dbReference type="Gene3D" id="3.30.70.360">
    <property type="match status" value="1"/>
</dbReference>
<dbReference type="GO" id="GO:0008237">
    <property type="term" value="F:metallopeptidase activity"/>
    <property type="evidence" value="ECO:0007669"/>
    <property type="project" value="UniProtKB-KW"/>
</dbReference>
<evidence type="ECO:0000259" key="10">
    <source>
        <dbReference type="Pfam" id="PF01989"/>
    </source>
</evidence>
<dbReference type="InterPro" id="IPR007506">
    <property type="entry name" value="PMDh-L-like_dom"/>
</dbReference>
<dbReference type="Gene3D" id="1.10.150.900">
    <property type="match status" value="1"/>
</dbReference>
<dbReference type="Pfam" id="PF07998">
    <property type="entry name" value="Peptidase_M54"/>
    <property type="match status" value="1"/>
</dbReference>
<dbReference type="PANTHER" id="PTHR36577:SF3">
    <property type="entry name" value="DUF521 DOMAIN PROTEIN (AFU_ORTHOLOGUE AFUA_6G00490)"/>
    <property type="match status" value="1"/>
</dbReference>
<dbReference type="Gene3D" id="3.40.630.10">
    <property type="entry name" value="Zn peptidases"/>
    <property type="match status" value="1"/>
</dbReference>
<evidence type="ECO:0000256" key="2">
    <source>
        <dbReference type="ARBA" id="ARBA00006247"/>
    </source>
</evidence>
<dbReference type="Gene3D" id="3.50.30.10">
    <property type="entry name" value="Phosphohistidine domain"/>
    <property type="match status" value="1"/>
</dbReference>
<keyword evidence="8" id="KW-0482">Metalloprotease</keyword>
<evidence type="ECO:0000256" key="9">
    <source>
        <dbReference type="ARBA" id="ARBA00023239"/>
    </source>
</evidence>